<keyword evidence="1" id="KW-0472">Membrane</keyword>
<dbReference type="Gene3D" id="3.30.1150.10">
    <property type="match status" value="1"/>
</dbReference>
<sequence>MLYYIIQIIIFQLLFLIIYDAFLKRETFFNWNRCYLLITPVLSTLIPLIKIPQFREIVPQDYMIHLPEILIGATKTDAVSKTRLDAVVLETVNFMSWKILFMLGTTLITVLFFFKVFRIIKLIITSPKQRQGNYTIIQLPDSASAFSFFNYVFLGDNIPAKEKETILQHEIIHIKQKHSLDLLFFEGLKIVFWYNPLVYAYQRRIQAIHEYIADAKALQYQGKSQYYKNLLSQVFETKNVSFINPFFKQSLIKKRIIMLQKSKSKQKSLWKYGILLPVILIMLIYSSCSKEETKEIVNQDKIEDSQIKESIKDGVITLQISNFKELSTADKTKILEDYINRKIPGTDTYYKIIVKSDNTRIIFGGDITKVNANKENQISDEIEVPFGFIERVPTFPECDSELNEERKKCTSETISRFVSRSFNTELAKDLNLKGRQRIHVIFKISKEGDIIDVKARAPHPELEKEAIRVINALPKMIPGEQKGKKVNVPYALPIVFQVVD</sequence>
<dbReference type="Pfam" id="PF03544">
    <property type="entry name" value="TonB_C"/>
    <property type="match status" value="1"/>
</dbReference>
<dbReference type="SUPFAM" id="SSF74653">
    <property type="entry name" value="TolA/TonB C-terminal domain"/>
    <property type="match status" value="1"/>
</dbReference>
<evidence type="ECO:0000313" key="5">
    <source>
        <dbReference type="Proteomes" id="UP000292372"/>
    </source>
</evidence>
<dbReference type="PANTHER" id="PTHR34978">
    <property type="entry name" value="POSSIBLE SENSOR-TRANSDUCER PROTEIN BLAR"/>
    <property type="match status" value="1"/>
</dbReference>
<name>A0A4Q9FN21_9FLAO</name>
<dbReference type="InterPro" id="IPR008756">
    <property type="entry name" value="Peptidase_M56"/>
</dbReference>
<dbReference type="PANTHER" id="PTHR34978:SF3">
    <property type="entry name" value="SLR0241 PROTEIN"/>
    <property type="match status" value="1"/>
</dbReference>
<dbReference type="Pfam" id="PF05569">
    <property type="entry name" value="Peptidase_M56"/>
    <property type="match status" value="1"/>
</dbReference>
<feature type="transmembrane region" description="Helical" evidence="1">
    <location>
        <begin position="35"/>
        <end position="53"/>
    </location>
</feature>
<evidence type="ECO:0000259" key="3">
    <source>
        <dbReference type="Pfam" id="PF05569"/>
    </source>
</evidence>
<feature type="domain" description="TonB C-terminal" evidence="2">
    <location>
        <begin position="427"/>
        <end position="497"/>
    </location>
</feature>
<evidence type="ECO:0000259" key="2">
    <source>
        <dbReference type="Pfam" id="PF03544"/>
    </source>
</evidence>
<dbReference type="GO" id="GO:0055085">
    <property type="term" value="P:transmembrane transport"/>
    <property type="evidence" value="ECO:0007669"/>
    <property type="project" value="InterPro"/>
</dbReference>
<proteinExistence type="predicted"/>
<keyword evidence="1" id="KW-1133">Transmembrane helix</keyword>
<keyword evidence="5" id="KW-1185">Reference proteome</keyword>
<protein>
    <submittedName>
        <fullName evidence="4">BlaR1 peptidase M56 family protein</fullName>
    </submittedName>
</protein>
<dbReference type="RefSeq" id="WP_130937200.1">
    <property type="nucleotide sequence ID" value="NZ_BMEE01000003.1"/>
</dbReference>
<accession>A0A4Q9FN21</accession>
<organism evidence="4 5">
    <name type="scientific">Hyunsoonleella pacifica</name>
    <dbReference type="NCBI Taxonomy" id="1080224"/>
    <lineage>
        <taxon>Bacteria</taxon>
        <taxon>Pseudomonadati</taxon>
        <taxon>Bacteroidota</taxon>
        <taxon>Flavobacteriia</taxon>
        <taxon>Flavobacteriales</taxon>
        <taxon>Flavobacteriaceae</taxon>
    </lineage>
</organism>
<gene>
    <name evidence="4" type="ORF">EYD46_11000</name>
</gene>
<feature type="transmembrane region" description="Helical" evidence="1">
    <location>
        <begin position="269"/>
        <end position="286"/>
    </location>
</feature>
<reference evidence="4 5" key="1">
    <citation type="journal article" date="2015" name="Int. J. Syst. Evol. Microbiol.">
        <title>Hyunsoonleella pacifica sp. nov., isolated from seawater of South Pacific Gyre.</title>
        <authorList>
            <person name="Gao X."/>
            <person name="Zhang Z."/>
            <person name="Dai X."/>
            <person name="Zhang X.H."/>
        </authorList>
    </citation>
    <scope>NUCLEOTIDE SEQUENCE [LARGE SCALE GENOMIC DNA]</scope>
    <source>
        <strain evidence="4 5">SW033</strain>
    </source>
</reference>
<evidence type="ECO:0000256" key="1">
    <source>
        <dbReference type="SAM" id="Phobius"/>
    </source>
</evidence>
<feature type="domain" description="Peptidase M56" evidence="3">
    <location>
        <begin position="159"/>
        <end position="259"/>
    </location>
</feature>
<dbReference type="AlphaFoldDB" id="A0A4Q9FN21"/>
<feature type="transmembrane region" description="Helical" evidence="1">
    <location>
        <begin position="6"/>
        <end position="23"/>
    </location>
</feature>
<dbReference type="OrthoDB" id="1522859at2"/>
<dbReference type="CDD" id="cd07341">
    <property type="entry name" value="M56_BlaR1_MecR1_like"/>
    <property type="match status" value="1"/>
</dbReference>
<comment type="caution">
    <text evidence="4">The sequence shown here is derived from an EMBL/GenBank/DDBJ whole genome shotgun (WGS) entry which is preliminary data.</text>
</comment>
<dbReference type="EMBL" id="SIRS01000004">
    <property type="protein sequence ID" value="TBN15647.1"/>
    <property type="molecule type" value="Genomic_DNA"/>
</dbReference>
<keyword evidence="1" id="KW-0812">Transmembrane</keyword>
<feature type="transmembrane region" description="Helical" evidence="1">
    <location>
        <begin position="99"/>
        <end position="120"/>
    </location>
</feature>
<evidence type="ECO:0000313" key="4">
    <source>
        <dbReference type="EMBL" id="TBN15647.1"/>
    </source>
</evidence>
<dbReference type="Proteomes" id="UP000292372">
    <property type="component" value="Unassembled WGS sequence"/>
</dbReference>
<dbReference type="InterPro" id="IPR052173">
    <property type="entry name" value="Beta-lactam_resp_regulator"/>
</dbReference>
<dbReference type="InterPro" id="IPR037682">
    <property type="entry name" value="TonB_C"/>
</dbReference>